<feature type="transmembrane region" description="Helical" evidence="10">
    <location>
        <begin position="1258"/>
        <end position="1276"/>
    </location>
</feature>
<evidence type="ECO:0000256" key="7">
    <source>
        <dbReference type="ARBA" id="ARBA00023180"/>
    </source>
</evidence>
<keyword evidence="13" id="KW-1185">Reference proteome</keyword>
<evidence type="ECO:0000256" key="10">
    <source>
        <dbReference type="SAM" id="Phobius"/>
    </source>
</evidence>
<dbReference type="PROSITE" id="PS50095">
    <property type="entry name" value="PLAT"/>
    <property type="match status" value="1"/>
</dbReference>
<evidence type="ECO:0000256" key="3">
    <source>
        <dbReference type="ARBA" id="ARBA00022692"/>
    </source>
</evidence>
<feature type="transmembrane region" description="Helical" evidence="10">
    <location>
        <begin position="714"/>
        <end position="732"/>
    </location>
</feature>
<feature type="transmembrane region" description="Helical" evidence="10">
    <location>
        <begin position="828"/>
        <end position="851"/>
    </location>
</feature>
<dbReference type="FunFam" id="2.60.60.20:FF:000022">
    <property type="entry name" value="Uncharacterized protein"/>
    <property type="match status" value="1"/>
</dbReference>
<dbReference type="Pfam" id="PF01477">
    <property type="entry name" value="PLAT"/>
    <property type="match status" value="1"/>
</dbReference>
<dbReference type="GO" id="GO:0050982">
    <property type="term" value="P:detection of mechanical stimulus"/>
    <property type="evidence" value="ECO:0007669"/>
    <property type="project" value="TreeGrafter"/>
</dbReference>
<dbReference type="Pfam" id="PF08016">
    <property type="entry name" value="PKD_channel"/>
    <property type="match status" value="1"/>
</dbReference>
<dbReference type="EMBL" id="LR903340">
    <property type="protein sequence ID" value="CAD7251780.1"/>
    <property type="molecule type" value="Genomic_DNA"/>
</dbReference>
<keyword evidence="4" id="KW-0732">Signal</keyword>
<feature type="transmembrane region" description="Helical" evidence="10">
    <location>
        <begin position="1350"/>
        <end position="1370"/>
    </location>
</feature>
<reference evidence="12" key="1">
    <citation type="submission" date="2020-11" db="EMBL/GenBank/DDBJ databases">
        <authorList>
            <person name="Tran Van P."/>
        </authorList>
    </citation>
    <scope>NUCLEOTIDE SEQUENCE</scope>
</reference>
<feature type="disulfide bond" evidence="8">
    <location>
        <begin position="1106"/>
        <end position="1120"/>
    </location>
</feature>
<dbReference type="GO" id="GO:0016020">
    <property type="term" value="C:membrane"/>
    <property type="evidence" value="ECO:0007669"/>
    <property type="project" value="UniProtKB-SubCell"/>
</dbReference>
<feature type="domain" description="PLAT" evidence="11">
    <location>
        <begin position="549"/>
        <end position="668"/>
    </location>
</feature>
<dbReference type="SMART" id="SM00308">
    <property type="entry name" value="LH2"/>
    <property type="match status" value="1"/>
</dbReference>
<evidence type="ECO:0000256" key="4">
    <source>
        <dbReference type="ARBA" id="ARBA00022729"/>
    </source>
</evidence>
<dbReference type="OrthoDB" id="444119at2759"/>
<dbReference type="EMBL" id="CAJPEV010003823">
    <property type="protein sequence ID" value="CAG0900605.1"/>
    <property type="molecule type" value="Genomic_DNA"/>
</dbReference>
<evidence type="ECO:0000259" key="11">
    <source>
        <dbReference type="PROSITE" id="PS50095"/>
    </source>
</evidence>
<accession>A0A7R9AD11</accession>
<keyword evidence="6 10" id="KW-0472">Membrane</keyword>
<protein>
    <recommendedName>
        <fullName evidence="11">PLAT domain-containing protein</fullName>
    </recommendedName>
</protein>
<evidence type="ECO:0000256" key="2">
    <source>
        <dbReference type="ARBA" id="ARBA00007200"/>
    </source>
</evidence>
<sequence>MTSFLARTGIWKDAKVSFGVAVVMETISRIEAFLDAVAFSSPSDAAPILSDLIVASGRIAEELEWQLENGDCDVDPERWDFCSPMDFHFPILKKKETQRCCSAQDRSHSESQGLGEAVDAVLEKAIARVVRCLHVGEGMNITAPDGSSLIAKKVRGLDAFEEPITTPSGTNILFPRCPLADCDRPIATTVLETPRTIRNGDRRSAELARGTPTVTIDVREDDGTIIPVRHLDSPMSLELPVAEIHIPPCTYVNPSEALKRRRIPIVFHSFPKPKNRGLFLEFTIPPEAADEQNFLILVGSGGGPRSGDSRRDRRSSGAFQVRRLRHVEETSIQIVSPEKNGAEKTFDLSSISSGQPGLYRILASLEGSEERPGSDPQRMTVGVSMLKEDVAFEEMLGEAAFEEMLGGAAFEDVLEGAAFDDVAWKYLQRFDIPYCLHTVDVGVLYWNETLNKYMDDGIHVLEATWDRVRASATHLTVFGGSFFVVPNQVDFVYVFAHSGFGDNVTIYLTLVFTVSIYVSLVIWARWQDRLDFKTIGSLPLPDNKPEDKYIYEILVSTGDKSSSSTDSVVSFILSGEFDETDVRTFGKPSRPVFRKGAKDSFVMTCPRPLGPLNYLRIWHDNSGRGNYQSWFLNYMTVRDLQTGEKYDFIGNTWFAVEEGDGEIDRLLPVASAEQRQDTEYLFSTHSQLNLRDGHLWFSVFLRPAASRFTRVQRVSSCMAFFYLSMLVSAMWYSRVRSQPPGGGIHFGPFTLSPEENDGVKMEEDAAGVAASWSSDRIDIFFRSVLAFDFAVPVNGFVLVRKCAHAAYVFVDFLPSLLVYSNFHRNHNVTIGVGVMSNIITFFPATLIVTMFRKARRRQLRPSRIDIALGRPADGGSPPGPQHPSDLMAKRKKKFLLPWWFRYVAWALVVGAIGTSTFFLAAFGIQFGNEKTRLWVTSVVTSFFSSILIVQPLKVSVPGLRYSDPTWKPRKVHYRPMDRAKLEAAREKRKREKRMWAILREIMTHTLFMCLILVLSYGNRDPNAFYLKRAMEANLIRIGNEEIDFSKVSNANDFWKWLHAVVLLEVRAQPLYNGNAPWGLRGYMNDGANRVLGYPILRQIRVRPYACPVAKRVFDRNMTHCAATATIVNEDHDNYCTAWRKPKKISDAGSPECSWEEFKYTKAEKLNAYPIVGHLDAYSGGGYVMRITGRQEDLADRFVELQRAQWISKHTRAVMLEFYTYNAQVNLFGLGRVMAEVLPGGGMFPSWRFDGISLLPHQTGFGVFVFICEIVFLLFVIHNTYQMVKAVWQQRRRYLDEYWNYAEGAMVIVEWTAVGLYFVRSNVTGAVLKEIDETYGNDYVRLQYVSIIDEVFGYAVAFICSMAMITFMKLLRFNKRIGILSATIRQCWEELTGYAFVFCMVFIGFGLMFYLFFHRTLEEWSNFVTAMETCFSMMLGKFKFESMKEDNTMASIFFFLFAIAQSIIMINILLTIIIRSFEVVKNDIAKQPNEYEMLEFIWSRLRICVGISPYGRGNKVAHEVQKEQKEEEFPEVKKFEEKMEAMFYHLNQVYFDGSLNYDDFLWKSKKVHQRHVSGHHHSDRN</sequence>
<dbReference type="SUPFAM" id="SSF49723">
    <property type="entry name" value="Lipase/lipooxygenase domain (PLAT/LH2 domain)"/>
    <property type="match status" value="1"/>
</dbReference>
<feature type="transmembrane region" description="Helical" evidence="10">
    <location>
        <begin position="899"/>
        <end position="927"/>
    </location>
</feature>
<organism evidence="12">
    <name type="scientific">Darwinula stevensoni</name>
    <dbReference type="NCBI Taxonomy" id="69355"/>
    <lineage>
        <taxon>Eukaryota</taxon>
        <taxon>Metazoa</taxon>
        <taxon>Ecdysozoa</taxon>
        <taxon>Arthropoda</taxon>
        <taxon>Crustacea</taxon>
        <taxon>Oligostraca</taxon>
        <taxon>Ostracoda</taxon>
        <taxon>Podocopa</taxon>
        <taxon>Podocopida</taxon>
        <taxon>Darwinulocopina</taxon>
        <taxon>Darwinuloidea</taxon>
        <taxon>Darwinulidae</taxon>
        <taxon>Darwinula</taxon>
    </lineage>
</organism>
<keyword evidence="7" id="KW-0325">Glycoprotein</keyword>
<feature type="transmembrane region" description="Helical" evidence="10">
    <location>
        <begin position="997"/>
        <end position="1017"/>
    </location>
</feature>
<keyword evidence="5 10" id="KW-1133">Transmembrane helix</keyword>
<dbReference type="PANTHER" id="PTHR10877">
    <property type="entry name" value="POLYCYSTIN FAMILY MEMBER"/>
    <property type="match status" value="1"/>
</dbReference>
<evidence type="ECO:0000313" key="12">
    <source>
        <dbReference type="EMBL" id="CAD7251780.1"/>
    </source>
</evidence>
<dbReference type="Gene3D" id="1.10.287.70">
    <property type="match status" value="1"/>
</dbReference>
<dbReference type="InterPro" id="IPR001024">
    <property type="entry name" value="PLAT/LH2_dom"/>
</dbReference>
<dbReference type="Pfam" id="PF20519">
    <property type="entry name" value="Polycystin_dom"/>
    <property type="match status" value="1"/>
</dbReference>
<evidence type="ECO:0000256" key="1">
    <source>
        <dbReference type="ARBA" id="ARBA00004141"/>
    </source>
</evidence>
<evidence type="ECO:0000256" key="6">
    <source>
        <dbReference type="ARBA" id="ARBA00023136"/>
    </source>
</evidence>
<feature type="transmembrane region" description="Helical" evidence="10">
    <location>
        <begin position="1451"/>
        <end position="1473"/>
    </location>
</feature>
<dbReference type="PANTHER" id="PTHR10877:SF150">
    <property type="entry name" value="REJ DOMAIN-CONTAINING PROTEIN"/>
    <property type="match status" value="1"/>
</dbReference>
<evidence type="ECO:0000313" key="13">
    <source>
        <dbReference type="Proteomes" id="UP000677054"/>
    </source>
</evidence>
<dbReference type="InterPro" id="IPR051223">
    <property type="entry name" value="Polycystin"/>
</dbReference>
<gene>
    <name evidence="12" type="ORF">DSTB1V02_LOCUS11542</name>
</gene>
<feature type="transmembrane region" description="Helical" evidence="10">
    <location>
        <begin position="1390"/>
        <end position="1412"/>
    </location>
</feature>
<keyword evidence="3 10" id="KW-0812">Transmembrane</keyword>
<dbReference type="InterPro" id="IPR013122">
    <property type="entry name" value="PKD1_2_channel"/>
</dbReference>
<evidence type="ECO:0000256" key="5">
    <source>
        <dbReference type="ARBA" id="ARBA00022989"/>
    </source>
</evidence>
<dbReference type="InterPro" id="IPR003915">
    <property type="entry name" value="PKD_2"/>
</dbReference>
<evidence type="ECO:0000256" key="8">
    <source>
        <dbReference type="PIRSR" id="PIRSR603915-2"/>
    </source>
</evidence>
<dbReference type="InterPro" id="IPR036392">
    <property type="entry name" value="PLAT/LH2_dom_sf"/>
</dbReference>
<dbReference type="GO" id="GO:0005262">
    <property type="term" value="F:calcium channel activity"/>
    <property type="evidence" value="ECO:0007669"/>
    <property type="project" value="TreeGrafter"/>
</dbReference>
<comment type="similarity">
    <text evidence="2">Belongs to the polycystin family.</text>
</comment>
<feature type="transmembrane region" description="Helical" evidence="10">
    <location>
        <begin position="933"/>
        <end position="952"/>
    </location>
</feature>
<dbReference type="PRINTS" id="PR01433">
    <property type="entry name" value="POLYCYSTIN2"/>
</dbReference>
<evidence type="ECO:0000256" key="9">
    <source>
        <dbReference type="PROSITE-ProRule" id="PRU00152"/>
    </source>
</evidence>
<comment type="subcellular location">
    <subcellularLocation>
        <location evidence="1">Membrane</location>
        <topology evidence="1">Multi-pass membrane protein</topology>
    </subcellularLocation>
</comment>
<proteinExistence type="inferred from homology"/>
<feature type="transmembrane region" description="Helical" evidence="10">
    <location>
        <begin position="504"/>
        <end position="524"/>
    </location>
</feature>
<dbReference type="InterPro" id="IPR046791">
    <property type="entry name" value="Polycystin_dom"/>
</dbReference>
<feature type="transmembrane region" description="Helical" evidence="10">
    <location>
        <begin position="1297"/>
        <end position="1318"/>
    </location>
</feature>
<dbReference type="Gene3D" id="2.60.60.20">
    <property type="entry name" value="PLAT/LH2 domain"/>
    <property type="match status" value="1"/>
</dbReference>
<dbReference type="GO" id="GO:0005509">
    <property type="term" value="F:calcium ion binding"/>
    <property type="evidence" value="ECO:0007669"/>
    <property type="project" value="InterPro"/>
</dbReference>
<dbReference type="Proteomes" id="UP000677054">
    <property type="component" value="Unassembled WGS sequence"/>
</dbReference>
<name>A0A7R9AD11_9CRUS</name>
<comment type="caution">
    <text evidence="9">Lacks conserved residue(s) required for the propagation of feature annotation.</text>
</comment>